<keyword evidence="2" id="KW-1185">Reference proteome</keyword>
<name>A0AAD9D8C2_9STRA</name>
<proteinExistence type="predicted"/>
<sequence length="84" mass="9321">MIIPIKVPKGRGGEDGSSSMEKIEWVMLELNGELVKPQQEAVRNTTEAEQSDKRRVELGSVQFDDAGAPTLIIGNHELKEHQSH</sequence>
<dbReference type="Proteomes" id="UP001224775">
    <property type="component" value="Unassembled WGS sequence"/>
</dbReference>
<gene>
    <name evidence="1" type="ORF">QTG54_012581</name>
</gene>
<protein>
    <submittedName>
        <fullName evidence="1">Uncharacterized protein</fullName>
    </submittedName>
</protein>
<dbReference type="AlphaFoldDB" id="A0AAD9D8C2"/>
<evidence type="ECO:0000313" key="1">
    <source>
        <dbReference type="EMBL" id="KAK1736559.1"/>
    </source>
</evidence>
<organism evidence="1 2">
    <name type="scientific">Skeletonema marinoi</name>
    <dbReference type="NCBI Taxonomy" id="267567"/>
    <lineage>
        <taxon>Eukaryota</taxon>
        <taxon>Sar</taxon>
        <taxon>Stramenopiles</taxon>
        <taxon>Ochrophyta</taxon>
        <taxon>Bacillariophyta</taxon>
        <taxon>Coscinodiscophyceae</taxon>
        <taxon>Thalassiosirophycidae</taxon>
        <taxon>Thalassiosirales</taxon>
        <taxon>Skeletonemataceae</taxon>
        <taxon>Skeletonema</taxon>
        <taxon>Skeletonema marinoi-dohrnii complex</taxon>
    </lineage>
</organism>
<comment type="caution">
    <text evidence="1">The sequence shown here is derived from an EMBL/GenBank/DDBJ whole genome shotgun (WGS) entry which is preliminary data.</text>
</comment>
<dbReference type="EMBL" id="JATAAI010000028">
    <property type="protein sequence ID" value="KAK1736559.1"/>
    <property type="molecule type" value="Genomic_DNA"/>
</dbReference>
<accession>A0AAD9D8C2</accession>
<reference evidence="1" key="1">
    <citation type="submission" date="2023-06" db="EMBL/GenBank/DDBJ databases">
        <title>Survivors Of The Sea: Transcriptome response of Skeletonema marinoi to long-term dormancy.</title>
        <authorList>
            <person name="Pinder M.I.M."/>
            <person name="Kourtchenko O."/>
            <person name="Robertson E.K."/>
            <person name="Larsson T."/>
            <person name="Maumus F."/>
            <person name="Osuna-Cruz C.M."/>
            <person name="Vancaester E."/>
            <person name="Stenow R."/>
            <person name="Vandepoele K."/>
            <person name="Ploug H."/>
            <person name="Bruchert V."/>
            <person name="Godhe A."/>
            <person name="Topel M."/>
        </authorList>
    </citation>
    <scope>NUCLEOTIDE SEQUENCE</scope>
    <source>
        <strain evidence="1">R05AC</strain>
    </source>
</reference>
<evidence type="ECO:0000313" key="2">
    <source>
        <dbReference type="Proteomes" id="UP001224775"/>
    </source>
</evidence>